<reference evidence="1" key="1">
    <citation type="journal article" date="2015" name="Front. Microbiol.">
        <title>Combining genomic sequencing methods to explore viral diversity and reveal potential virus-host interactions.</title>
        <authorList>
            <person name="Chow C.E."/>
            <person name="Winget D.M."/>
            <person name="White R.A.III."/>
            <person name="Hallam S.J."/>
            <person name="Suttle C.A."/>
        </authorList>
    </citation>
    <scope>NUCLEOTIDE SEQUENCE</scope>
    <source>
        <strain evidence="1">Oxic3_2</strain>
    </source>
</reference>
<dbReference type="InterPro" id="IPR013320">
    <property type="entry name" value="ConA-like_dom_sf"/>
</dbReference>
<sequence length="2010" mass="224562">MLLPFPQHQKYTENRMPINLDFVGLNTLVREDIDTTTNTIGEIKTRALNFPDQGNLVGLKGQNFTSYSSNGPLSISFWAKFDTSASGQRYFFASKNSSGTGFSVLLYWLSDKLELQIYDNSGTQKKYEWAVTAEEFLDWKNYVITWDGEFAGSSALLYINGVETLTTFIDTNPSSGNIREGISIFYIGAGEAAGIELQGSMAHFAFIKKKLSISEVGEVYSDGFVNDLRNTSFSSDIFAYWTLGDEPELVNFSIGDEITPLLSINSTLGNQPVTVQPSIFVSEGLPKETRNRKIATIPYINYFSALNTHRNGPYGHSSFKQIRVSENPITKYQNRNNILTTVDSAGVERTVIKNGKIVSIHRDKYGQLKSFEEPVVVSNKKPISSIVNIKMDLDDEIIEEKLIISAPFTNELSYFKNKELNILKNLTSETSDSYEEFKKIYRVTNSDSPIVKTIESIKFEQTVFPTNLYSNRNYTRLRPSYVSNFWRTDRTLRTEKDVDNNFGHIVPSQSMWPLDAEQDFTSMTLAGDPGVFRIYGPAVLTASTHTSLPSSFLSHPKAPSNYKGILFYDRDTAIERTDFGYTTTNLDWVESQLFSNIILLRTGGRSYGDHLVKASQVFWSTIADTLLNPIYGGYSSVDVVENLRSRKGIYLSDLGNIDSRGSYNRYIELKNIRDNTAKPGDAPNNENYRMHWASCSVDCGITFWNALYNHPVDSYDTLFYDVSASNDLLVEVDGNAVGALNRQIYYSTSSVKLPDSDFTQYGSPRLIVRLGTKWFKNDGTVHYGNTPENGAVEYIFDNIWGVNNGFSVNDSGYNLKPHLGRQSHFYVSLSQSNMTVFNSGNVQLAINGEFMSASFINDQWGFFNGNGHVPPNHLEYTASMWTSVDTGSTTTDAFFFQAGNKPDDSYCNEMYFSDIAIFSGTFAHNSLAPSAMNNKVKFLCGGVTATETKTNNNTGVRFQHYGYAKTQGSLTELSGPFVWYDFEKTDTGAEFDTSYTTFGLSTASATPNVSAYNYYAVGPDDIDGYVEPIIEYLRLDSGSYGDFTAVPGSNYNAYLIGTAHASGSSMTLPPFEAQLAGASKIFTSPDDVSSPIGGASGRNSISGPGILQNSYSQFTRVLDLEAAVTIDAQLSASAFYARRHSLTPANSVKNPFYTKLSSSTIYPLSIPHLYLGSAFWDAPSQAGYFDSQGFFIENAKEPFYDTYGNFAEDIRGIGKDYSIVPEFIISNHIDNYLSRGPLEETLDLFEIKGGLDHLDDSAEDNFYKVYSNTEFLDLFDVVKEDHKKFFDPYKITLQCKAIKKFLPYKGFYPCEKTTDIAQQFYSSYASNITATSSKGVIVDTANYPSQYLLNPLFGPGVMFNTIKSGIACDYPIVNSSLVSKTPDDINYYIDQAFDTRIPFEALIEPEKYLANVPLFSNEPDPKGNAQTEISWNGQGDELYKLKMNNFLAEVGNFFLVNENYTTLSSLPEGDPNFGNAETGKVYSMRLKMYRSISGSKSGEISHDGIKFGIPQDSGSMGEAFTMYSRPSAFGPPTMFSASSFQTKNWNSFKKIGSKDFAYATASTYTDVTASSAADGYNFPFTPPYYHGEAWADITFVPPSGTKKYSLSEVLNNSSVEFFRFFESGSVPQNELYSSGTVVNNDQAMQIASSMNIFSKGIIREDFAGQTLVETELANKYRWIIQSKFETPTLNFNHHSHDTITMPSIATSSVPIGMWHQYGKIPQSSNEGIFIQVEDIPRTWTEAAMRCNYNETGSLLNLCGFSADPIRIGDIKETKVIEEAVVAVPFIRKDSKNSFFTLNENDVRNSIEGKKNIVGSTVNKLIDQLQNYVFPPSFDFVNFPDVKPLAMYVFEFSHTLTKQDLADIWQNLPPDIGTTHEEAISEVSHELFSQEFLGSGAKINENDKMERFTNLSNLSSDIRWMVFKVKKRASNNYLEKMFERNDSGTANSGNGISAGTTGKKQKIGYNWPYDFFSLVELIKLDASVEFGKVDKEKSIQLDQTFLEPVLIKDEE</sequence>
<evidence type="ECO:0000313" key="1">
    <source>
        <dbReference type="EMBL" id="AKH48748.1"/>
    </source>
</evidence>
<reference evidence="1" key="2">
    <citation type="submission" date="2015-03" db="EMBL/GenBank/DDBJ databases">
        <authorList>
            <person name="Chow C.-E.T."/>
            <person name="Winget D.M."/>
            <person name="White R.A.III."/>
            <person name="Hallam S.J."/>
            <person name="Suttle C.A."/>
        </authorList>
    </citation>
    <scope>NUCLEOTIDE SEQUENCE</scope>
    <source>
        <strain evidence="1">Oxic3_2</strain>
    </source>
</reference>
<accession>A0A0F7LAZ6</accession>
<dbReference type="Pfam" id="PF13385">
    <property type="entry name" value="Laminin_G_3"/>
    <property type="match status" value="1"/>
</dbReference>
<name>A0A0F7LAZ6_9VIRU</name>
<proteinExistence type="predicted"/>
<dbReference type="Gene3D" id="2.60.120.200">
    <property type="match status" value="1"/>
</dbReference>
<protein>
    <submittedName>
        <fullName evidence="1">Uncharacterized protein</fullName>
    </submittedName>
</protein>
<dbReference type="SUPFAM" id="SSF49899">
    <property type="entry name" value="Concanavalin A-like lectins/glucanases"/>
    <property type="match status" value="1"/>
</dbReference>
<organism evidence="1">
    <name type="scientific">uncultured marine virus</name>
    <dbReference type="NCBI Taxonomy" id="186617"/>
    <lineage>
        <taxon>Viruses</taxon>
        <taxon>environmental samples</taxon>
    </lineage>
</organism>
<dbReference type="EMBL" id="KR029608">
    <property type="protein sequence ID" value="AKH48748.1"/>
    <property type="molecule type" value="Genomic_DNA"/>
</dbReference>